<dbReference type="PANTHER" id="PTHR43808">
    <property type="entry name" value="ACETYLORNITHINE DEACETYLASE"/>
    <property type="match status" value="1"/>
</dbReference>
<dbReference type="Pfam" id="PF07687">
    <property type="entry name" value="M20_dimer"/>
    <property type="match status" value="1"/>
</dbReference>
<dbReference type="Gene3D" id="3.30.70.360">
    <property type="match status" value="1"/>
</dbReference>
<protein>
    <recommendedName>
        <fullName evidence="6">Probable succinyl-diaminopimelate desuccinylase</fullName>
        <ecNumber evidence="5">3.5.1.18</ecNumber>
    </recommendedName>
</protein>
<dbReference type="SUPFAM" id="SSF55031">
    <property type="entry name" value="Bacterial exopeptidase dimerisation domain"/>
    <property type="match status" value="1"/>
</dbReference>
<evidence type="ECO:0000256" key="3">
    <source>
        <dbReference type="ARBA" id="ARBA00005130"/>
    </source>
</evidence>
<dbReference type="Gene3D" id="3.40.630.10">
    <property type="entry name" value="Zn peptidases"/>
    <property type="match status" value="1"/>
</dbReference>
<reference evidence="13" key="1">
    <citation type="submission" date="2019-11" db="EMBL/GenBank/DDBJ databases">
        <title>Microbial mats filling the niche in hypersaline microbial mats.</title>
        <authorList>
            <person name="Wong H.L."/>
            <person name="Macleod F.I."/>
            <person name="White R.A. III"/>
            <person name="Burns B.P."/>
        </authorList>
    </citation>
    <scope>NUCLEOTIDE SEQUENCE</scope>
    <source>
        <strain evidence="13">Rbin_158</strain>
    </source>
</reference>
<dbReference type="InterPro" id="IPR002933">
    <property type="entry name" value="Peptidase_M20"/>
</dbReference>
<dbReference type="GO" id="GO:0009014">
    <property type="term" value="F:succinyl-diaminopimelate desuccinylase activity"/>
    <property type="evidence" value="ECO:0007669"/>
    <property type="project" value="UniProtKB-EC"/>
</dbReference>
<evidence type="ECO:0000256" key="10">
    <source>
        <dbReference type="ARBA" id="ARBA00023285"/>
    </source>
</evidence>
<dbReference type="EC" id="3.5.1.18" evidence="5"/>
<comment type="cofactor">
    <cofactor evidence="2">
        <name>Zn(2+)</name>
        <dbReference type="ChEBI" id="CHEBI:29105"/>
    </cofactor>
</comment>
<evidence type="ECO:0000256" key="6">
    <source>
        <dbReference type="ARBA" id="ARBA00016853"/>
    </source>
</evidence>
<accession>A0A9D5Q6T5</accession>
<dbReference type="NCBIfam" id="TIGR01910">
    <property type="entry name" value="DapE-ArgE"/>
    <property type="match status" value="1"/>
</dbReference>
<dbReference type="Pfam" id="PF01546">
    <property type="entry name" value="Peptidase_M20"/>
    <property type="match status" value="1"/>
</dbReference>
<dbReference type="InterPro" id="IPR010182">
    <property type="entry name" value="ArgE/DapE"/>
</dbReference>
<dbReference type="InterPro" id="IPR011650">
    <property type="entry name" value="Peptidase_M20_dimer"/>
</dbReference>
<evidence type="ECO:0000256" key="4">
    <source>
        <dbReference type="ARBA" id="ARBA00006247"/>
    </source>
</evidence>
<dbReference type="GO" id="GO:0046872">
    <property type="term" value="F:metal ion binding"/>
    <property type="evidence" value="ECO:0007669"/>
    <property type="project" value="UniProtKB-KW"/>
</dbReference>
<evidence type="ECO:0000313" key="13">
    <source>
        <dbReference type="EMBL" id="MBD3326204.1"/>
    </source>
</evidence>
<comment type="pathway">
    <text evidence="3">Amino-acid biosynthesis; L-lysine biosynthesis via DAP pathway; LL-2,6-diaminopimelate from (S)-tetrahydrodipicolinate (succinylase route): step 3/3.</text>
</comment>
<organism evidence="13 14">
    <name type="scientific">candidate division KSB3 bacterium</name>
    <dbReference type="NCBI Taxonomy" id="2044937"/>
    <lineage>
        <taxon>Bacteria</taxon>
        <taxon>candidate division KSB3</taxon>
    </lineage>
</organism>
<evidence type="ECO:0000256" key="8">
    <source>
        <dbReference type="ARBA" id="ARBA00022801"/>
    </source>
</evidence>
<dbReference type="AlphaFoldDB" id="A0A9D5Q6T5"/>
<gene>
    <name evidence="13" type="ORF">GF339_16575</name>
</gene>
<evidence type="ECO:0000259" key="12">
    <source>
        <dbReference type="Pfam" id="PF07687"/>
    </source>
</evidence>
<keyword evidence="9" id="KW-0862">Zinc</keyword>
<comment type="catalytic activity">
    <reaction evidence="11">
        <text>N-succinyl-(2S,6S)-2,6-diaminopimelate + H2O = (2S,6S)-2,6-diaminopimelate + succinate</text>
        <dbReference type="Rhea" id="RHEA:22608"/>
        <dbReference type="ChEBI" id="CHEBI:15377"/>
        <dbReference type="ChEBI" id="CHEBI:30031"/>
        <dbReference type="ChEBI" id="CHEBI:57609"/>
        <dbReference type="ChEBI" id="CHEBI:58087"/>
        <dbReference type="EC" id="3.5.1.18"/>
    </reaction>
</comment>
<dbReference type="InterPro" id="IPR001261">
    <property type="entry name" value="ArgE/DapE_CS"/>
</dbReference>
<comment type="caution">
    <text evidence="13">The sequence shown here is derived from an EMBL/GenBank/DDBJ whole genome shotgun (WGS) entry which is preliminary data.</text>
</comment>
<proteinExistence type="inferred from homology"/>
<comment type="cofactor">
    <cofactor evidence="1">
        <name>Co(2+)</name>
        <dbReference type="ChEBI" id="CHEBI:48828"/>
    </cofactor>
</comment>
<sequence>MNKGKLIEQICDYIDAEKDNLLSTLKTYINFRSINAEQLLEGEKTEIVECQKWLAAELEKMNYFDKVDYYQLEEGRPNVVGLKQGSGKGRSLLFNGHSDVVTVSEEQQRDWTILSPFDGGVQDGKVWGRGATDMKGGNTAILYAAKALQELGITLNGDLLLTYVDGEESGRAEIGIWSLMERGYTADLGIMAEPTNLHNIYNKSKGEIYFDITIKGASTHICNRYKTIWPQPRKEDQIGVNAIDKMVKLINAFNELERSWGLDYYDPSLDPGSTTLTVSMIRGGESFSAQAGECAITIASMFAPQLSVEDIRSQIVDTIDYVAKHDHWLKHHPPEYAVPFPPKVPLNVPEDDDTIITLVQSYTDVMGTAPYVKPSPFVGDVNYMFEKGIKGVNWGPGDLSMGIHGANEYVPVEQVVTAAKLYAAAAINWCGLVD</sequence>
<keyword evidence="10" id="KW-0170">Cobalt</keyword>
<dbReference type="EMBL" id="WJJP01000537">
    <property type="protein sequence ID" value="MBD3326204.1"/>
    <property type="molecule type" value="Genomic_DNA"/>
</dbReference>
<dbReference type="Proteomes" id="UP000649604">
    <property type="component" value="Unassembled WGS sequence"/>
</dbReference>
<evidence type="ECO:0000256" key="7">
    <source>
        <dbReference type="ARBA" id="ARBA00022723"/>
    </source>
</evidence>
<dbReference type="PROSITE" id="PS00758">
    <property type="entry name" value="ARGE_DAPE_CPG2_1"/>
    <property type="match status" value="1"/>
</dbReference>
<evidence type="ECO:0000313" key="14">
    <source>
        <dbReference type="Proteomes" id="UP000649604"/>
    </source>
</evidence>
<comment type="similarity">
    <text evidence="4">Belongs to the peptidase M20A family.</text>
</comment>
<evidence type="ECO:0000256" key="1">
    <source>
        <dbReference type="ARBA" id="ARBA00001941"/>
    </source>
</evidence>
<name>A0A9D5Q6T5_9BACT</name>
<evidence type="ECO:0000256" key="11">
    <source>
        <dbReference type="ARBA" id="ARBA00051301"/>
    </source>
</evidence>
<evidence type="ECO:0000256" key="5">
    <source>
        <dbReference type="ARBA" id="ARBA00011921"/>
    </source>
</evidence>
<dbReference type="InterPro" id="IPR050072">
    <property type="entry name" value="Peptidase_M20A"/>
</dbReference>
<dbReference type="SUPFAM" id="SSF53187">
    <property type="entry name" value="Zn-dependent exopeptidases"/>
    <property type="match status" value="1"/>
</dbReference>
<keyword evidence="8" id="KW-0378">Hydrolase</keyword>
<evidence type="ECO:0000256" key="9">
    <source>
        <dbReference type="ARBA" id="ARBA00022833"/>
    </source>
</evidence>
<dbReference type="PANTHER" id="PTHR43808:SF25">
    <property type="entry name" value="PEPTIDASE M20 DIMERISATION DOMAIN-CONTAINING PROTEIN"/>
    <property type="match status" value="1"/>
</dbReference>
<feature type="domain" description="Peptidase M20 dimerisation" evidence="12">
    <location>
        <begin position="238"/>
        <end position="326"/>
    </location>
</feature>
<keyword evidence="7" id="KW-0479">Metal-binding</keyword>
<evidence type="ECO:0000256" key="2">
    <source>
        <dbReference type="ARBA" id="ARBA00001947"/>
    </source>
</evidence>
<dbReference type="InterPro" id="IPR036264">
    <property type="entry name" value="Bact_exopeptidase_dim_dom"/>
</dbReference>